<gene>
    <name evidence="2" type="ORF">SAMN05660197_0813</name>
</gene>
<dbReference type="OrthoDB" id="5373272at2"/>
<proteinExistence type="predicted"/>
<evidence type="ECO:0000259" key="1">
    <source>
        <dbReference type="Pfam" id="PF01850"/>
    </source>
</evidence>
<reference evidence="3" key="1">
    <citation type="submission" date="2017-04" db="EMBL/GenBank/DDBJ databases">
        <authorList>
            <person name="Varghese N."/>
            <person name="Submissions S."/>
        </authorList>
    </citation>
    <scope>NUCLEOTIDE SEQUENCE [LARGE SCALE GENOMIC DNA]</scope>
    <source>
        <strain evidence="3">DSM 16512</strain>
    </source>
</reference>
<dbReference type="EMBL" id="FWWZ01000001">
    <property type="protein sequence ID" value="SMC09019.1"/>
    <property type="molecule type" value="Genomic_DNA"/>
</dbReference>
<dbReference type="SUPFAM" id="SSF88723">
    <property type="entry name" value="PIN domain-like"/>
    <property type="match status" value="1"/>
</dbReference>
<feature type="domain" description="PIN" evidence="1">
    <location>
        <begin position="3"/>
        <end position="123"/>
    </location>
</feature>
<accession>A0A1W1WS24</accession>
<dbReference type="AlphaFoldDB" id="A0A1W1WS24"/>
<dbReference type="Proteomes" id="UP000192602">
    <property type="component" value="Unassembled WGS sequence"/>
</dbReference>
<dbReference type="STRING" id="1069081.SAMN05660197_0813"/>
<dbReference type="Pfam" id="PF01850">
    <property type="entry name" value="PIN"/>
    <property type="match status" value="1"/>
</dbReference>
<evidence type="ECO:0000313" key="2">
    <source>
        <dbReference type="EMBL" id="SMC09019.1"/>
    </source>
</evidence>
<sequence length="140" mass="16719">MKIFLDANIILDILDIKREFHEYSVKTYEYLILNHQIFTSCDLITTIYYINAKIDKEKAILNIQKIIKTLTLIEFSNEDVEKACDLMLRDKDFKDLEDTLQYIMAKKQNCNMIISNDENFVSKDIEILNSKEFFNRFIKE</sequence>
<protein>
    <recommendedName>
        <fullName evidence="1">PIN domain-containing protein</fullName>
    </recommendedName>
</protein>
<dbReference type="InterPro" id="IPR002716">
    <property type="entry name" value="PIN_dom"/>
</dbReference>
<name>A0A1W1WS24_9BACT</name>
<organism evidence="2 3">
    <name type="scientific">Nitratiruptor tergarcus DSM 16512</name>
    <dbReference type="NCBI Taxonomy" id="1069081"/>
    <lineage>
        <taxon>Bacteria</taxon>
        <taxon>Pseudomonadati</taxon>
        <taxon>Campylobacterota</taxon>
        <taxon>Epsilonproteobacteria</taxon>
        <taxon>Nautiliales</taxon>
        <taxon>Nitratiruptoraceae</taxon>
        <taxon>Nitratiruptor</taxon>
    </lineage>
</organism>
<dbReference type="RefSeq" id="WP_084275272.1">
    <property type="nucleotide sequence ID" value="NZ_AP026671.1"/>
</dbReference>
<dbReference type="Gene3D" id="3.40.50.1010">
    <property type="entry name" value="5'-nuclease"/>
    <property type="match status" value="1"/>
</dbReference>
<keyword evidence="3" id="KW-1185">Reference proteome</keyword>
<dbReference type="InterPro" id="IPR029060">
    <property type="entry name" value="PIN-like_dom_sf"/>
</dbReference>
<evidence type="ECO:0000313" key="3">
    <source>
        <dbReference type="Proteomes" id="UP000192602"/>
    </source>
</evidence>